<keyword evidence="3" id="KW-0808">Transferase</keyword>
<evidence type="ECO:0000256" key="4">
    <source>
        <dbReference type="ARBA" id="ARBA00022857"/>
    </source>
</evidence>
<dbReference type="InterPro" id="IPR023213">
    <property type="entry name" value="CAT-like_dom_sf"/>
</dbReference>
<accession>A0A9P9FNF1</accession>
<evidence type="ECO:0000259" key="6">
    <source>
        <dbReference type="PROSITE" id="PS50075"/>
    </source>
</evidence>
<reference evidence="7" key="1">
    <citation type="journal article" date="2021" name="Nat. Commun.">
        <title>Genetic determinants of endophytism in the Arabidopsis root mycobiome.</title>
        <authorList>
            <person name="Mesny F."/>
            <person name="Miyauchi S."/>
            <person name="Thiergart T."/>
            <person name="Pickel B."/>
            <person name="Atanasova L."/>
            <person name="Karlsson M."/>
            <person name="Huettel B."/>
            <person name="Barry K.W."/>
            <person name="Haridas S."/>
            <person name="Chen C."/>
            <person name="Bauer D."/>
            <person name="Andreopoulos W."/>
            <person name="Pangilinan J."/>
            <person name="LaButti K."/>
            <person name="Riley R."/>
            <person name="Lipzen A."/>
            <person name="Clum A."/>
            <person name="Drula E."/>
            <person name="Henrissat B."/>
            <person name="Kohler A."/>
            <person name="Grigoriev I.V."/>
            <person name="Martin F.M."/>
            <person name="Hacquard S."/>
        </authorList>
    </citation>
    <scope>NUCLEOTIDE SEQUENCE</scope>
    <source>
        <strain evidence="7">MPI-CAGE-AT-0147</strain>
    </source>
</reference>
<dbReference type="AlphaFoldDB" id="A0A9P9FNF1"/>
<dbReference type="InterPro" id="IPR000873">
    <property type="entry name" value="AMP-dep_synth/lig_dom"/>
</dbReference>
<dbReference type="Pfam" id="PF00501">
    <property type="entry name" value="AMP-binding"/>
    <property type="match status" value="1"/>
</dbReference>
<evidence type="ECO:0000256" key="2">
    <source>
        <dbReference type="ARBA" id="ARBA00022553"/>
    </source>
</evidence>
<dbReference type="PROSITE" id="PS50075">
    <property type="entry name" value="CARRIER"/>
    <property type="match status" value="1"/>
</dbReference>
<feature type="region of interest" description="Disordered" evidence="5">
    <location>
        <begin position="877"/>
        <end position="912"/>
    </location>
</feature>
<dbReference type="InterPro" id="IPR051414">
    <property type="entry name" value="Adenylate-forming_Reductase"/>
</dbReference>
<dbReference type="PANTHER" id="PTHR43439:SF2">
    <property type="entry name" value="ENZYME, PUTATIVE (JCVI)-RELATED"/>
    <property type="match status" value="1"/>
</dbReference>
<keyword evidence="1" id="KW-0596">Phosphopantetheine</keyword>
<dbReference type="PROSITE" id="PS00455">
    <property type="entry name" value="AMP_BINDING"/>
    <property type="match status" value="1"/>
</dbReference>
<dbReference type="InterPro" id="IPR020845">
    <property type="entry name" value="AMP-binding_CS"/>
</dbReference>
<evidence type="ECO:0000256" key="1">
    <source>
        <dbReference type="ARBA" id="ARBA00022450"/>
    </source>
</evidence>
<dbReference type="Pfam" id="PF00550">
    <property type="entry name" value="PP-binding"/>
    <property type="match status" value="1"/>
</dbReference>
<comment type="caution">
    <text evidence="7">The sequence shown here is derived from an EMBL/GenBank/DDBJ whole genome shotgun (WGS) entry which is preliminary data.</text>
</comment>
<keyword evidence="8" id="KW-1185">Reference proteome</keyword>
<dbReference type="EMBL" id="JAGMUV010000003">
    <property type="protein sequence ID" value="KAH7166367.1"/>
    <property type="molecule type" value="Genomic_DNA"/>
</dbReference>
<proteinExistence type="predicted"/>
<dbReference type="Gene3D" id="3.40.50.12780">
    <property type="entry name" value="N-terminal domain of ligase-like"/>
    <property type="match status" value="1"/>
</dbReference>
<gene>
    <name evidence="7" type="ORF">EDB81DRAFT_838918</name>
</gene>
<name>A0A9P9FNF1_9HYPO</name>
<dbReference type="SUPFAM" id="SSF47336">
    <property type="entry name" value="ACP-like"/>
    <property type="match status" value="1"/>
</dbReference>
<dbReference type="GO" id="GO:0016740">
    <property type="term" value="F:transferase activity"/>
    <property type="evidence" value="ECO:0007669"/>
    <property type="project" value="UniProtKB-KW"/>
</dbReference>
<dbReference type="InterPro" id="IPR036736">
    <property type="entry name" value="ACP-like_sf"/>
</dbReference>
<keyword evidence="4" id="KW-0521">NADP</keyword>
<evidence type="ECO:0000256" key="3">
    <source>
        <dbReference type="ARBA" id="ARBA00022679"/>
    </source>
</evidence>
<feature type="domain" description="Carrier" evidence="6">
    <location>
        <begin position="529"/>
        <end position="607"/>
    </location>
</feature>
<dbReference type="SUPFAM" id="SSF56801">
    <property type="entry name" value="Acetyl-CoA synthetase-like"/>
    <property type="match status" value="1"/>
</dbReference>
<evidence type="ECO:0000313" key="8">
    <source>
        <dbReference type="Proteomes" id="UP000738349"/>
    </source>
</evidence>
<dbReference type="InterPro" id="IPR009081">
    <property type="entry name" value="PP-bd_ACP"/>
</dbReference>
<keyword evidence="2" id="KW-0597">Phosphoprotein</keyword>
<dbReference type="Pfam" id="PF22664">
    <property type="entry name" value="TRI-like_N"/>
    <property type="match status" value="1"/>
</dbReference>
<dbReference type="Pfam" id="PF02458">
    <property type="entry name" value="Transferase"/>
    <property type="match status" value="1"/>
</dbReference>
<organism evidence="7 8">
    <name type="scientific">Dactylonectria macrodidyma</name>
    <dbReference type="NCBI Taxonomy" id="307937"/>
    <lineage>
        <taxon>Eukaryota</taxon>
        <taxon>Fungi</taxon>
        <taxon>Dikarya</taxon>
        <taxon>Ascomycota</taxon>
        <taxon>Pezizomycotina</taxon>
        <taxon>Sordariomycetes</taxon>
        <taxon>Hypocreomycetidae</taxon>
        <taxon>Hypocreales</taxon>
        <taxon>Nectriaceae</taxon>
        <taxon>Dactylonectria</taxon>
    </lineage>
</organism>
<evidence type="ECO:0000313" key="7">
    <source>
        <dbReference type="EMBL" id="KAH7166367.1"/>
    </source>
</evidence>
<dbReference type="InterPro" id="IPR042099">
    <property type="entry name" value="ANL_N_sf"/>
</dbReference>
<protein>
    <recommendedName>
        <fullName evidence="6">Carrier domain-containing protein</fullName>
    </recommendedName>
</protein>
<evidence type="ECO:0000256" key="5">
    <source>
        <dbReference type="SAM" id="MobiDB-lite"/>
    </source>
</evidence>
<dbReference type="Pfam" id="PF23562">
    <property type="entry name" value="AMP-binding_C_3"/>
    <property type="match status" value="1"/>
</dbReference>
<dbReference type="InterPro" id="IPR054710">
    <property type="entry name" value="Tri101-like_N"/>
</dbReference>
<dbReference type="Gene3D" id="1.10.1200.10">
    <property type="entry name" value="ACP-like"/>
    <property type="match status" value="1"/>
</dbReference>
<dbReference type="PANTHER" id="PTHR43439">
    <property type="entry name" value="PHENYLACETATE-COENZYME A LIGASE"/>
    <property type="match status" value="1"/>
</dbReference>
<dbReference type="OrthoDB" id="429813at2759"/>
<sequence>MDASQDYGKRLIPQILDNLAAVDPGRIIYSVAKSADISEGFLHVSARSFANAVNKTAWWLQNEVGKSTTFQTALFLSPKNSVEGALAVLKSTDCNIWVKPREQPRLPQVDEYLRHRPLNILEIPETEELLDADTVEHYPYDKTWDEASTDPFCVLHSSGSTGLPKPIAWSHALIGTMDAVRLLPPTEGDNGMLPWTAGWKEGDRIYSSFPMSHGAGVIMDILVPSLFGMHCILGPMGVIPNMGLIESLVDHGKIDVWSMVPSLVDELGETPDVLNKFASSKFICASGGPISPISSAKVNKVVRVLNLTGTTEGLFIGNLVVDREDYFYFAFHPYSGFEFREVEPGIYEHWMHRDDKLSLFQGIFHTFPDLHEINIKDLYVKHPTKPYLWAYKGRSDDLVVLSNGYKISPLDTEAFITTHPAINGCLVVGTGKPQAALLIELKDPSAANEELLESIWLTVQKANASSLHKNQLHKDYIMFAEADNPFVRTDKGTVKRRATLTAYNDYIDRFYDTASGESDADLSITVDTTSIESITNAVRHILASLLPAFEHASDDADIFNLGLDSLLVFRAIRSLRTAMGLQEQLAPRHVYGNPTIGKLSAALVQLVAGAKTSNGTSELDEKLAKMKELLGKYKSRQSLKMNGFDLIMPKLYVKMMVYIPLREGVNFEKAYFGLQRGFARMLEVVPTLDTKIMFDSEGEDGYKKGHLRTEFPTPPSPPWGSDVSGPGHGPRQLAYRDLSSILPPFKELRDAGFPSSAFKDELVLAAPWFPTFPADIMTAQANFVQGGCLLAMGFSHPCFDGIGVVTAIRIWAESCRYVQGDESATCSWLDPESMNRSLPQVLWEQEGYARPVEEIDPATWGFLGFAAPGDESAAINGNGSAKVETVSQTSTLPPAPVLPPSPTLPPPTSEKDRHLESSVFYISPENLEKLKQEVAADPEAKGLVSSASDIVQALFWRTAIRARYRLAQERDGKTFGRDEMSILELPIDVRPYFSPLLPSTYMGNMIVINRPTMPIETLCSPGASIGRIALLIREAAARIRPSLVHDAFTLLQTVPDYNKLRYAFMRLEGMDTMITNMMLFPTSEVAFGGEFFENGGAADGVRPLMDGFNTGFRLDLILPLRKNGGVELLFGLFPEELEMMLKDEEFARYAQIVS</sequence>
<dbReference type="Gene3D" id="3.30.559.10">
    <property type="entry name" value="Chloramphenicol acetyltransferase-like domain"/>
    <property type="match status" value="2"/>
</dbReference>
<feature type="compositionally biased region" description="Pro residues" evidence="5">
    <location>
        <begin position="893"/>
        <end position="908"/>
    </location>
</feature>
<dbReference type="Proteomes" id="UP000738349">
    <property type="component" value="Unassembled WGS sequence"/>
</dbReference>